<feature type="coiled-coil region" evidence="1">
    <location>
        <begin position="4"/>
        <end position="38"/>
    </location>
</feature>
<dbReference type="AlphaFoldDB" id="E6SJ90"/>
<accession>E6SJ90</accession>
<sequence>MSMVSAHLQLRQDMENNLRKLRQVISESQAIAQQMEQLLAATSQWTGAGRGRAQGERSGGGGQGGASGLGGGAADGRQGGAPAQGQGQGAGEGDGGRVLTSP</sequence>
<feature type="compositionally biased region" description="Gly residues" evidence="2">
    <location>
        <begin position="48"/>
        <end position="79"/>
    </location>
</feature>
<organism evidence="3 4">
    <name type="scientific">Thermaerobacter marianensis (strain ATCC 700841 / DSM 12885 / JCM 10246 / 7p75a)</name>
    <dbReference type="NCBI Taxonomy" id="644966"/>
    <lineage>
        <taxon>Bacteria</taxon>
        <taxon>Bacillati</taxon>
        <taxon>Bacillota</taxon>
        <taxon>Clostridia</taxon>
        <taxon>Eubacteriales</taxon>
        <taxon>Clostridiales Family XVII. Incertae Sedis</taxon>
        <taxon>Thermaerobacter</taxon>
    </lineage>
</organism>
<feature type="region of interest" description="Disordered" evidence="2">
    <location>
        <begin position="43"/>
        <end position="102"/>
    </location>
</feature>
<dbReference type="Proteomes" id="UP000008915">
    <property type="component" value="Chromosome"/>
</dbReference>
<evidence type="ECO:0000313" key="3">
    <source>
        <dbReference type="EMBL" id="ADU51018.1"/>
    </source>
</evidence>
<proteinExistence type="predicted"/>
<dbReference type="EMBL" id="CP002344">
    <property type="protein sequence ID" value="ADU51018.1"/>
    <property type="molecule type" value="Genomic_DNA"/>
</dbReference>
<evidence type="ECO:0000313" key="4">
    <source>
        <dbReference type="Proteomes" id="UP000008915"/>
    </source>
</evidence>
<evidence type="ECO:0000256" key="1">
    <source>
        <dbReference type="SAM" id="Coils"/>
    </source>
</evidence>
<gene>
    <name evidence="3" type="ordered locus">Tmar_0904</name>
</gene>
<reference evidence="3 4" key="1">
    <citation type="journal article" date="2010" name="Stand. Genomic Sci.">
        <title>Complete genome sequence of Thermaerobacter marianensis type strain (7p75a).</title>
        <authorList>
            <person name="Han C."/>
            <person name="Gu W."/>
            <person name="Zhang X."/>
            <person name="Lapidus A."/>
            <person name="Nolan M."/>
            <person name="Copeland A."/>
            <person name="Lucas S."/>
            <person name="Del Rio T.G."/>
            <person name="Tice H."/>
            <person name="Cheng J.F."/>
            <person name="Tapia R."/>
            <person name="Goodwin L."/>
            <person name="Pitluck S."/>
            <person name="Pagani I."/>
            <person name="Ivanova N."/>
            <person name="Mavromatis K."/>
            <person name="Mikhailova N."/>
            <person name="Pati A."/>
            <person name="Chen A."/>
            <person name="Palaniappan K."/>
            <person name="Land M."/>
            <person name="Hauser L."/>
            <person name="Chang Y.J."/>
            <person name="Jeffries C.D."/>
            <person name="Schneider S."/>
            <person name="Rohde M."/>
            <person name="Goker M."/>
            <person name="Pukall R."/>
            <person name="Woyke T."/>
            <person name="Bristow J."/>
            <person name="Eisen J.A."/>
            <person name="Markowitz V."/>
            <person name="Hugenholtz P."/>
            <person name="Kyrpides N.C."/>
            <person name="Klenk H.P."/>
            <person name="Detter J.C."/>
        </authorList>
    </citation>
    <scope>NUCLEOTIDE SEQUENCE [LARGE SCALE GENOMIC DNA]</scope>
    <source>
        <strain evidence="4">ATCC 700841 / DSM 12885 / JCM 10246 / 7p75a</strain>
    </source>
</reference>
<reference evidence="4" key="2">
    <citation type="journal article" date="2010" name="Stand. Genomic Sci.">
        <title>Complete genome sequence of Thermaerobacter marianensis type strain (7p75aT).</title>
        <authorList>
            <person name="Han C."/>
            <person name="Gu W."/>
            <person name="Zhang X."/>
            <person name="Lapidus A."/>
            <person name="Nolan M."/>
            <person name="Copeland A."/>
            <person name="Lucas S."/>
            <person name="Glavina Del Rio T."/>
            <person name="Tice H."/>
            <person name="Cheng J."/>
            <person name="Tapia R."/>
            <person name="Goodwin L."/>
            <person name="Pitluck S."/>
            <person name="Pagani I."/>
            <person name="Ivanova N."/>
            <person name="Mavromatis K."/>
            <person name="Mikhailova N."/>
            <person name="Pati A."/>
            <person name="Chen A."/>
            <person name="Palaniappan K."/>
            <person name="Land M."/>
            <person name="Hauser L."/>
            <person name="Chang Y."/>
            <person name="Jeffries C."/>
            <person name="Schneider S."/>
            <person name="Rohde M."/>
            <person name="Goker M."/>
            <person name="Pukall R."/>
            <person name="Woyke T."/>
            <person name="Bristow J."/>
            <person name="Eisen J."/>
            <person name="Markowitz V."/>
            <person name="Hugenholtz P."/>
            <person name="Kyrpides N."/>
            <person name="Klenk H."/>
            <person name="Detter J."/>
        </authorList>
    </citation>
    <scope>NUCLEOTIDE SEQUENCE [LARGE SCALE GENOMIC DNA]</scope>
    <source>
        <strain evidence="4">ATCC 700841 / DSM 12885 / JCM 10246 / 7p75a</strain>
    </source>
</reference>
<keyword evidence="4" id="KW-1185">Reference proteome</keyword>
<evidence type="ECO:0000256" key="2">
    <source>
        <dbReference type="SAM" id="MobiDB-lite"/>
    </source>
</evidence>
<dbReference type="HOGENOM" id="CLU_2276140_0_0_9"/>
<keyword evidence="1" id="KW-0175">Coiled coil</keyword>
<name>E6SJ90_THEM7</name>
<protein>
    <submittedName>
        <fullName evidence="3">Uncharacterized protein</fullName>
    </submittedName>
</protein>
<dbReference type="KEGG" id="tmr:Tmar_0904"/>